<reference evidence="3" key="1">
    <citation type="journal article" date="2019" name="Int. J. Syst. Evol. Microbiol.">
        <title>The Global Catalogue of Microorganisms (GCM) 10K type strain sequencing project: providing services to taxonomists for standard genome sequencing and annotation.</title>
        <authorList>
            <consortium name="The Broad Institute Genomics Platform"/>
            <consortium name="The Broad Institute Genome Sequencing Center for Infectious Disease"/>
            <person name="Wu L."/>
            <person name="Ma J."/>
        </authorList>
    </citation>
    <scope>NUCLEOTIDE SEQUENCE [LARGE SCALE GENOMIC DNA]</scope>
    <source>
        <strain evidence="3">JCM 4586</strain>
    </source>
</reference>
<dbReference type="Pfam" id="PF12770">
    <property type="entry name" value="CHAT"/>
    <property type="match status" value="1"/>
</dbReference>
<comment type="caution">
    <text evidence="2">The sequence shown here is derived from an EMBL/GenBank/DDBJ whole genome shotgun (WGS) entry which is preliminary data.</text>
</comment>
<accession>A0ABQ2Z644</accession>
<evidence type="ECO:0000313" key="3">
    <source>
        <dbReference type="Proteomes" id="UP000659223"/>
    </source>
</evidence>
<gene>
    <name evidence="2" type="ORF">GCM10010324_60710</name>
</gene>
<dbReference type="RefSeq" id="WP_190024963.1">
    <property type="nucleotide sequence ID" value="NZ_BMUT01000017.1"/>
</dbReference>
<protein>
    <recommendedName>
        <fullName evidence="1">CHAT domain-containing protein</fullName>
    </recommendedName>
</protein>
<organism evidence="2 3">
    <name type="scientific">Streptomyces hiroshimensis</name>
    <dbReference type="NCBI Taxonomy" id="66424"/>
    <lineage>
        <taxon>Bacteria</taxon>
        <taxon>Bacillati</taxon>
        <taxon>Actinomycetota</taxon>
        <taxon>Actinomycetes</taxon>
        <taxon>Kitasatosporales</taxon>
        <taxon>Streptomycetaceae</taxon>
        <taxon>Streptomyces</taxon>
    </lineage>
</organism>
<name>A0ABQ2Z644_9ACTN</name>
<dbReference type="EMBL" id="BMUT01000017">
    <property type="protein sequence ID" value="GGY05735.1"/>
    <property type="molecule type" value="Genomic_DNA"/>
</dbReference>
<evidence type="ECO:0000259" key="1">
    <source>
        <dbReference type="Pfam" id="PF12770"/>
    </source>
</evidence>
<dbReference type="Proteomes" id="UP000659223">
    <property type="component" value="Unassembled WGS sequence"/>
</dbReference>
<sequence>MLSGYARRRLADLPGTALIVAMPTTPGVSGKLAFVPAEAAIVARSLPGSVAPPAPTAAEVLDLLPHHAVAHFACHGVSDPADPSHSRLLLRDHATRSLTVASLASVRLDRAQLAYLSACETARSADATLADESIHLVSAFQLAGYPHVVGTLWPVDDRTATRMADLFYATYARLGPTRPASSLHEAVRTLRTDLLSAPSLWAAHLHSGA</sequence>
<keyword evidence="3" id="KW-1185">Reference proteome</keyword>
<dbReference type="InterPro" id="IPR024983">
    <property type="entry name" value="CHAT_dom"/>
</dbReference>
<evidence type="ECO:0000313" key="2">
    <source>
        <dbReference type="EMBL" id="GGY05735.1"/>
    </source>
</evidence>
<feature type="domain" description="CHAT" evidence="1">
    <location>
        <begin position="6"/>
        <end position="208"/>
    </location>
</feature>
<proteinExistence type="predicted"/>